<feature type="region of interest" description="Disordered" evidence="1">
    <location>
        <begin position="12"/>
        <end position="112"/>
    </location>
</feature>
<organism evidence="2 3">
    <name type="scientific">Drosophila gunungcola</name>
    <name type="common">fruit fly</name>
    <dbReference type="NCBI Taxonomy" id="103775"/>
    <lineage>
        <taxon>Eukaryota</taxon>
        <taxon>Metazoa</taxon>
        <taxon>Ecdysozoa</taxon>
        <taxon>Arthropoda</taxon>
        <taxon>Hexapoda</taxon>
        <taxon>Insecta</taxon>
        <taxon>Pterygota</taxon>
        <taxon>Neoptera</taxon>
        <taxon>Endopterygota</taxon>
        <taxon>Diptera</taxon>
        <taxon>Brachycera</taxon>
        <taxon>Muscomorpha</taxon>
        <taxon>Ephydroidea</taxon>
        <taxon>Drosophilidae</taxon>
        <taxon>Drosophila</taxon>
        <taxon>Sophophora</taxon>
    </lineage>
</organism>
<keyword evidence="3" id="KW-1185">Reference proteome</keyword>
<reference evidence="2" key="1">
    <citation type="journal article" date="2023" name="Genome Biol. Evol.">
        <title>Long-read-based Genome Assembly of Drosophila gunungcola Reveals Fewer Chemosensory Genes in Flower-breeding Species.</title>
        <authorList>
            <person name="Negi A."/>
            <person name="Liao B.Y."/>
            <person name="Yeh S.D."/>
        </authorList>
    </citation>
    <scope>NUCLEOTIDE SEQUENCE</scope>
    <source>
        <strain evidence="2">Sukarami</strain>
    </source>
</reference>
<comment type="caution">
    <text evidence="2">The sequence shown here is derived from an EMBL/GenBank/DDBJ whole genome shotgun (WGS) entry which is preliminary data.</text>
</comment>
<feature type="compositionally biased region" description="Low complexity" evidence="1">
    <location>
        <begin position="39"/>
        <end position="81"/>
    </location>
</feature>
<feature type="compositionally biased region" description="Polar residues" evidence="1">
    <location>
        <begin position="26"/>
        <end position="35"/>
    </location>
</feature>
<dbReference type="EMBL" id="JAMKOV010000044">
    <property type="protein sequence ID" value="KAI8035196.1"/>
    <property type="molecule type" value="Genomic_DNA"/>
</dbReference>
<name>A0A9Q0BKG8_9MUSC</name>
<protein>
    <submittedName>
        <fullName evidence="2">Uncharacterized protein</fullName>
    </submittedName>
</protein>
<evidence type="ECO:0000313" key="2">
    <source>
        <dbReference type="EMBL" id="KAI8035196.1"/>
    </source>
</evidence>
<dbReference type="Proteomes" id="UP001059596">
    <property type="component" value="Unassembled WGS sequence"/>
</dbReference>
<evidence type="ECO:0000313" key="3">
    <source>
        <dbReference type="Proteomes" id="UP001059596"/>
    </source>
</evidence>
<dbReference type="AlphaFoldDB" id="A0A9Q0BKG8"/>
<evidence type="ECO:0000256" key="1">
    <source>
        <dbReference type="SAM" id="MobiDB-lite"/>
    </source>
</evidence>
<gene>
    <name evidence="2" type="ORF">M5D96_012007</name>
</gene>
<proteinExistence type="predicted"/>
<accession>A0A9Q0BKG8</accession>
<sequence>MCMPYLTKLFGGANRTGGVTPLPSLANVTQVSADTVRTARSAKSGKSGKSGKSASRRNSNTNTNSNTNANANQSSESSLESNTEHPMIVRNTSASVDPIVTPADDETRTRRSWWGYLGMNRNKKPSIESL</sequence>
<dbReference type="OrthoDB" id="7868526at2759"/>